<evidence type="ECO:0000256" key="2">
    <source>
        <dbReference type="ARBA" id="ARBA00022598"/>
    </source>
</evidence>
<dbReference type="EMBL" id="MGIN01000031">
    <property type="protein sequence ID" value="OGM89098.1"/>
    <property type="molecule type" value="Genomic_DNA"/>
</dbReference>
<name>A0A1F8DML1_9BACT</name>
<dbReference type="GO" id="GO:0005737">
    <property type="term" value="C:cytoplasm"/>
    <property type="evidence" value="ECO:0007669"/>
    <property type="project" value="UniProtKB-SubCell"/>
</dbReference>
<dbReference type="HAMAP" id="MF_00127">
    <property type="entry name" value="His_tRNA_synth"/>
    <property type="match status" value="1"/>
</dbReference>
<dbReference type="SUPFAM" id="SSF55681">
    <property type="entry name" value="Class II aaRS and biotin synthetases"/>
    <property type="match status" value="1"/>
</dbReference>
<sequence>MHDILPGDFVYFDRLEKSLRKVACFFDFSRIEPTVLEDIRLFERGTGMTSEIVKKQMFLVKSRSRKEPSLALRSEYTPGVFRAYIQSGLSHTMTPAKFYYLGPVFRYEQPQHGRFRQFYQMGFEILNSTDPVYDAQIISATHKFFNDLRLKGLIIKINSIGCRVCRPAYVRKLRDYYKNKSFKICRDCIKRLKENPLRILDCKEEKCQPYKTNAPQILDHLCGGCKNHLKTVLEYLDESKIPYMIDPVLVRGLDYYSRTVFEVFAEGVDFALAGGGRYDYLSESLWGSRMGAVGISPGVERIIEAMKLQEVSPPSKNQHKLFLIYMGEEAKKKAFALMESLFKEGIIIKESFSRESLKSQLRQADKEGAELTLILGQREVFEDVVILRDMKSGNQETVPIKRVAEELRKRM</sequence>
<keyword evidence="3 8" id="KW-0547">Nucleotide-binding</keyword>
<feature type="binding site" evidence="9">
    <location>
        <position position="106"/>
    </location>
    <ligand>
        <name>L-histidine</name>
        <dbReference type="ChEBI" id="CHEBI:57595"/>
    </ligand>
</feature>
<protein>
    <recommendedName>
        <fullName evidence="8">Histidine--tRNA ligase</fullName>
        <ecNumber evidence="8">6.1.1.21</ecNumber>
    </recommendedName>
    <alternativeName>
        <fullName evidence="8">Histidyl-tRNA synthetase</fullName>
        <shortName evidence="8">HisRS</shortName>
    </alternativeName>
</protein>
<comment type="caution">
    <text evidence="11">The sequence shown here is derived from an EMBL/GenBank/DDBJ whole genome shotgun (WGS) entry which is preliminary data.</text>
</comment>
<evidence type="ECO:0000256" key="6">
    <source>
        <dbReference type="ARBA" id="ARBA00023146"/>
    </source>
</evidence>
<dbReference type="InterPro" id="IPR006195">
    <property type="entry name" value="aa-tRNA-synth_II"/>
</dbReference>
<evidence type="ECO:0000256" key="7">
    <source>
        <dbReference type="ARBA" id="ARBA00047639"/>
    </source>
</evidence>
<evidence type="ECO:0000256" key="8">
    <source>
        <dbReference type="HAMAP-Rule" id="MF_00127"/>
    </source>
</evidence>
<proteinExistence type="inferred from homology"/>
<feature type="binding site" evidence="9">
    <location>
        <position position="251"/>
    </location>
    <ligand>
        <name>L-histidine</name>
        <dbReference type="ChEBI" id="CHEBI:57595"/>
    </ligand>
</feature>
<feature type="binding site" evidence="9">
    <location>
        <position position="120"/>
    </location>
    <ligand>
        <name>L-histidine</name>
        <dbReference type="ChEBI" id="CHEBI:57595"/>
    </ligand>
</feature>
<dbReference type="AlphaFoldDB" id="A0A1F8DML1"/>
<dbReference type="GO" id="GO:0004821">
    <property type="term" value="F:histidine-tRNA ligase activity"/>
    <property type="evidence" value="ECO:0007669"/>
    <property type="project" value="UniProtKB-UniRule"/>
</dbReference>
<dbReference type="InterPro" id="IPR036621">
    <property type="entry name" value="Anticodon-bd_dom_sf"/>
</dbReference>
<dbReference type="EC" id="6.1.1.21" evidence="8"/>
<feature type="binding site" evidence="9">
    <location>
        <begin position="255"/>
        <end position="256"/>
    </location>
    <ligand>
        <name>L-histidine</name>
        <dbReference type="ChEBI" id="CHEBI:57595"/>
    </ligand>
</feature>
<dbReference type="PIRSF" id="PIRSF001549">
    <property type="entry name" value="His-tRNA_synth"/>
    <property type="match status" value="1"/>
</dbReference>
<keyword evidence="2 8" id="KW-0436">Ligase</keyword>
<dbReference type="CDD" id="cd00859">
    <property type="entry name" value="HisRS_anticodon"/>
    <property type="match status" value="1"/>
</dbReference>
<evidence type="ECO:0000256" key="3">
    <source>
        <dbReference type="ARBA" id="ARBA00022741"/>
    </source>
</evidence>
<dbReference type="InterPro" id="IPR004516">
    <property type="entry name" value="HisRS/HisZ"/>
</dbReference>
<feature type="binding site" evidence="9">
    <location>
        <position position="124"/>
    </location>
    <ligand>
        <name>L-histidine</name>
        <dbReference type="ChEBI" id="CHEBI:57595"/>
    </ligand>
</feature>
<keyword evidence="5 8" id="KW-0648">Protein biosynthesis</keyword>
<dbReference type="InterPro" id="IPR041715">
    <property type="entry name" value="HisRS-like_core"/>
</dbReference>
<accession>A0A1F8DML1</accession>
<dbReference type="Gene3D" id="3.40.50.800">
    <property type="entry name" value="Anticodon-binding domain"/>
    <property type="match status" value="1"/>
</dbReference>
<evidence type="ECO:0000256" key="4">
    <source>
        <dbReference type="ARBA" id="ARBA00022840"/>
    </source>
</evidence>
<dbReference type="InterPro" id="IPR045864">
    <property type="entry name" value="aa-tRNA-synth_II/BPL/LPL"/>
</dbReference>
<evidence type="ECO:0000313" key="11">
    <source>
        <dbReference type="EMBL" id="OGM89098.1"/>
    </source>
</evidence>
<evidence type="ECO:0000313" key="12">
    <source>
        <dbReference type="Proteomes" id="UP000178303"/>
    </source>
</evidence>
<keyword evidence="4 8" id="KW-0067">ATP-binding</keyword>
<reference evidence="11 12" key="1">
    <citation type="journal article" date="2016" name="Nat. Commun.">
        <title>Thousands of microbial genomes shed light on interconnected biogeochemical processes in an aquifer system.</title>
        <authorList>
            <person name="Anantharaman K."/>
            <person name="Brown C.T."/>
            <person name="Hug L.A."/>
            <person name="Sharon I."/>
            <person name="Castelle C.J."/>
            <person name="Probst A.J."/>
            <person name="Thomas B.C."/>
            <person name="Singh A."/>
            <person name="Wilkins M.J."/>
            <person name="Karaoz U."/>
            <person name="Brodie E.L."/>
            <person name="Williams K.H."/>
            <person name="Hubbard S.S."/>
            <person name="Banfield J.F."/>
        </authorList>
    </citation>
    <scope>NUCLEOTIDE SEQUENCE [LARGE SCALE GENOMIC DNA]</scope>
</reference>
<dbReference type="PANTHER" id="PTHR43707:SF1">
    <property type="entry name" value="HISTIDINE--TRNA LIGASE, MITOCHONDRIAL-RELATED"/>
    <property type="match status" value="1"/>
</dbReference>
<keyword evidence="6 8" id="KW-0030">Aminoacyl-tRNA synthetase</keyword>
<dbReference type="GO" id="GO:0005524">
    <property type="term" value="F:ATP binding"/>
    <property type="evidence" value="ECO:0007669"/>
    <property type="project" value="UniProtKB-UniRule"/>
</dbReference>
<keyword evidence="8" id="KW-0963">Cytoplasm</keyword>
<dbReference type="NCBIfam" id="TIGR00442">
    <property type="entry name" value="hisS"/>
    <property type="match status" value="1"/>
</dbReference>
<dbReference type="PANTHER" id="PTHR43707">
    <property type="entry name" value="HISTIDYL-TRNA SYNTHETASE"/>
    <property type="match status" value="1"/>
</dbReference>
<evidence type="ECO:0000256" key="9">
    <source>
        <dbReference type="PIRSR" id="PIRSR001549-1"/>
    </source>
</evidence>
<evidence type="ECO:0000259" key="10">
    <source>
        <dbReference type="PROSITE" id="PS50862"/>
    </source>
</evidence>
<comment type="subcellular location">
    <subcellularLocation>
        <location evidence="8">Cytoplasm</location>
    </subcellularLocation>
</comment>
<organism evidence="11 12">
    <name type="scientific">Candidatus Wolfebacteria bacterium GWA1_42_9</name>
    <dbReference type="NCBI Taxonomy" id="1802553"/>
    <lineage>
        <taxon>Bacteria</taxon>
        <taxon>Candidatus Wolfeibacteriota</taxon>
    </lineage>
</organism>
<dbReference type="Proteomes" id="UP000178303">
    <property type="component" value="Unassembled WGS sequence"/>
</dbReference>
<dbReference type="GO" id="GO:0006427">
    <property type="term" value="P:histidyl-tRNA aminoacylation"/>
    <property type="evidence" value="ECO:0007669"/>
    <property type="project" value="UniProtKB-UniRule"/>
</dbReference>
<feature type="binding site" evidence="9">
    <location>
        <begin position="75"/>
        <end position="77"/>
    </location>
    <ligand>
        <name>L-histidine</name>
        <dbReference type="ChEBI" id="CHEBI:57595"/>
    </ligand>
</feature>
<dbReference type="SUPFAM" id="SSF52954">
    <property type="entry name" value="Class II aaRS ABD-related"/>
    <property type="match status" value="1"/>
</dbReference>
<evidence type="ECO:0000256" key="1">
    <source>
        <dbReference type="ARBA" id="ARBA00008226"/>
    </source>
</evidence>
<gene>
    <name evidence="8" type="primary">hisS</name>
    <name evidence="11" type="ORF">A2108_02525</name>
</gene>
<comment type="subunit">
    <text evidence="8">Homodimer.</text>
</comment>
<evidence type="ECO:0000256" key="5">
    <source>
        <dbReference type="ARBA" id="ARBA00022917"/>
    </source>
</evidence>
<feature type="domain" description="Aminoacyl-transfer RNA synthetases class-II family profile" evidence="10">
    <location>
        <begin position="1"/>
        <end position="314"/>
    </location>
</feature>
<dbReference type="Pfam" id="PF03129">
    <property type="entry name" value="HGTP_anticodon"/>
    <property type="match status" value="1"/>
</dbReference>
<dbReference type="Pfam" id="PF13393">
    <property type="entry name" value="tRNA-synt_His"/>
    <property type="match status" value="1"/>
</dbReference>
<comment type="catalytic activity">
    <reaction evidence="7 8">
        <text>tRNA(His) + L-histidine + ATP = L-histidyl-tRNA(His) + AMP + diphosphate + H(+)</text>
        <dbReference type="Rhea" id="RHEA:17313"/>
        <dbReference type="Rhea" id="RHEA-COMP:9665"/>
        <dbReference type="Rhea" id="RHEA-COMP:9689"/>
        <dbReference type="ChEBI" id="CHEBI:15378"/>
        <dbReference type="ChEBI" id="CHEBI:30616"/>
        <dbReference type="ChEBI" id="CHEBI:33019"/>
        <dbReference type="ChEBI" id="CHEBI:57595"/>
        <dbReference type="ChEBI" id="CHEBI:78442"/>
        <dbReference type="ChEBI" id="CHEBI:78527"/>
        <dbReference type="ChEBI" id="CHEBI:456215"/>
        <dbReference type="EC" id="6.1.1.21"/>
    </reaction>
</comment>
<dbReference type="PROSITE" id="PS50862">
    <property type="entry name" value="AA_TRNA_LIGASE_II"/>
    <property type="match status" value="1"/>
</dbReference>
<dbReference type="Gene3D" id="3.30.930.10">
    <property type="entry name" value="Bira Bifunctional Protein, Domain 2"/>
    <property type="match status" value="1"/>
</dbReference>
<dbReference type="InterPro" id="IPR033656">
    <property type="entry name" value="HisRS_anticodon"/>
</dbReference>
<dbReference type="InterPro" id="IPR004154">
    <property type="entry name" value="Anticodon-bd"/>
</dbReference>
<dbReference type="CDD" id="cd00773">
    <property type="entry name" value="HisRS-like_core"/>
    <property type="match status" value="1"/>
</dbReference>
<dbReference type="InterPro" id="IPR015807">
    <property type="entry name" value="His-tRNA-ligase"/>
</dbReference>
<comment type="similarity">
    <text evidence="1 8">Belongs to the class-II aminoacyl-tRNA synthetase family.</text>
</comment>